<feature type="region of interest" description="Disordered" evidence="2">
    <location>
        <begin position="381"/>
        <end position="457"/>
    </location>
</feature>
<dbReference type="EMBL" id="CAXLJM020000006">
    <property type="protein sequence ID" value="CAL8071712.1"/>
    <property type="molecule type" value="Genomic_DNA"/>
</dbReference>
<dbReference type="Pfam" id="PF00665">
    <property type="entry name" value="rve"/>
    <property type="match status" value="1"/>
</dbReference>
<dbReference type="Pfam" id="PF17921">
    <property type="entry name" value="Integrase_H2C2"/>
    <property type="match status" value="1"/>
</dbReference>
<feature type="compositionally biased region" description="Pro residues" evidence="2">
    <location>
        <begin position="398"/>
        <end position="411"/>
    </location>
</feature>
<dbReference type="InterPro" id="IPR041588">
    <property type="entry name" value="Integrase_H2C2"/>
</dbReference>
<reference evidence="4 5" key="1">
    <citation type="submission" date="2024-08" db="EMBL/GenBank/DDBJ databases">
        <authorList>
            <person name="Cucini C."/>
            <person name="Frati F."/>
        </authorList>
    </citation>
    <scope>NUCLEOTIDE SEQUENCE [LARGE SCALE GENOMIC DNA]</scope>
</reference>
<proteinExistence type="predicted"/>
<dbReference type="InterPro" id="IPR012337">
    <property type="entry name" value="RNaseH-like_sf"/>
</dbReference>
<dbReference type="InterPro" id="IPR050951">
    <property type="entry name" value="Retrovirus_Pol_polyprotein"/>
</dbReference>
<sequence>MPTTAAAIKKATAKDLILSRVISYSKSGWPAQLPEADKNLQPFFIRRYELTVVQDVLMWGIRVVIPSTLHLNVLQQLHDSHLGIVKMKSIARQFVWWPNIDEQIENTCKSCVHCQQNQPAPASAPLHPWQFPQRPWQRLHMDLAGPLDNNMFLIIMDAHSKWPEVFSMKNDTTSAAVISKMMEVISRFGIPEQIVTDNGRQFVSAEFGNFCKNNGIKHISVSVYHPRSNGEAERFVQTFKKGMKTPGLPPDLRLQKFLFSYRATPHSTTGVSPAELLQGRKLRTAFDLFRPSVQSNVEQAQARQEKSYNHGVRFRQFSQGQDVWVKTFGKNEETWTFGKVIKALGPVTYLVEVSGNQMRRHVDHLRAAPQRNQDFVVDENNTRAASAPATRQATPFHTPQPSPVRPPPTPVPIQAEPPELEPPVIQPEPPVYVEAASDASQPRYPRRATRPIDRLRY</sequence>
<dbReference type="PANTHER" id="PTHR37984:SF5">
    <property type="entry name" value="PROTEIN NYNRIN-LIKE"/>
    <property type="match status" value="1"/>
</dbReference>
<dbReference type="InterPro" id="IPR036397">
    <property type="entry name" value="RNaseH_sf"/>
</dbReference>
<accession>A0ABP1PN35</accession>
<protein>
    <recommendedName>
        <fullName evidence="1">RNA-directed DNA polymerase</fullName>
        <ecNumber evidence="1">2.7.7.49</ecNumber>
    </recommendedName>
</protein>
<evidence type="ECO:0000259" key="3">
    <source>
        <dbReference type="PROSITE" id="PS50994"/>
    </source>
</evidence>
<dbReference type="EC" id="2.7.7.49" evidence="1"/>
<feature type="compositionally biased region" description="Pro residues" evidence="2">
    <location>
        <begin position="420"/>
        <end position="430"/>
    </location>
</feature>
<evidence type="ECO:0000256" key="1">
    <source>
        <dbReference type="ARBA" id="ARBA00012493"/>
    </source>
</evidence>
<name>A0ABP1PN35_9HEXA</name>
<dbReference type="PROSITE" id="PS50994">
    <property type="entry name" value="INTEGRASE"/>
    <property type="match status" value="1"/>
</dbReference>
<evidence type="ECO:0000313" key="5">
    <source>
        <dbReference type="Proteomes" id="UP001642540"/>
    </source>
</evidence>
<keyword evidence="5" id="KW-1185">Reference proteome</keyword>
<dbReference type="InterPro" id="IPR001584">
    <property type="entry name" value="Integrase_cat-core"/>
</dbReference>
<comment type="caution">
    <text evidence="4">The sequence shown here is derived from an EMBL/GenBank/DDBJ whole genome shotgun (WGS) entry which is preliminary data.</text>
</comment>
<dbReference type="Proteomes" id="UP001642540">
    <property type="component" value="Unassembled WGS sequence"/>
</dbReference>
<dbReference type="Gene3D" id="3.30.420.10">
    <property type="entry name" value="Ribonuclease H-like superfamily/Ribonuclease H"/>
    <property type="match status" value="1"/>
</dbReference>
<gene>
    <name evidence="4" type="ORF">ODALV1_LOCUS1847</name>
</gene>
<dbReference type="Gene3D" id="1.10.340.70">
    <property type="match status" value="1"/>
</dbReference>
<organism evidence="4 5">
    <name type="scientific">Orchesella dallaii</name>
    <dbReference type="NCBI Taxonomy" id="48710"/>
    <lineage>
        <taxon>Eukaryota</taxon>
        <taxon>Metazoa</taxon>
        <taxon>Ecdysozoa</taxon>
        <taxon>Arthropoda</taxon>
        <taxon>Hexapoda</taxon>
        <taxon>Collembola</taxon>
        <taxon>Entomobryomorpha</taxon>
        <taxon>Entomobryoidea</taxon>
        <taxon>Orchesellidae</taxon>
        <taxon>Orchesellinae</taxon>
        <taxon>Orchesella</taxon>
    </lineage>
</organism>
<feature type="domain" description="Integrase catalytic" evidence="3">
    <location>
        <begin position="131"/>
        <end position="281"/>
    </location>
</feature>
<dbReference type="SUPFAM" id="SSF53098">
    <property type="entry name" value="Ribonuclease H-like"/>
    <property type="match status" value="1"/>
</dbReference>
<evidence type="ECO:0000256" key="2">
    <source>
        <dbReference type="SAM" id="MobiDB-lite"/>
    </source>
</evidence>
<evidence type="ECO:0000313" key="4">
    <source>
        <dbReference type="EMBL" id="CAL8071712.1"/>
    </source>
</evidence>
<dbReference type="PANTHER" id="PTHR37984">
    <property type="entry name" value="PROTEIN CBG26694"/>
    <property type="match status" value="1"/>
</dbReference>